<dbReference type="RefSeq" id="WP_124948054.1">
    <property type="nucleotide sequence ID" value="NZ_BHVT01000075.1"/>
</dbReference>
<keyword evidence="3" id="KW-1185">Reference proteome</keyword>
<comment type="caution">
    <text evidence="2">The sequence shown here is derived from an EMBL/GenBank/DDBJ whole genome shotgun (WGS) entry which is preliminary data.</text>
</comment>
<sequence>MADLTYVSDIEKGFPRIVMDMTLQWGLPAFTDLLDHLLFDERGDRKGFPGDVLAELMFLKVLHEIRLHGSDMPNDRTIWSDPEYSRNVGHEGSD</sequence>
<dbReference type="AlphaFoldDB" id="A0A4R3XU55"/>
<organism evidence="2 3">
    <name type="scientific">Sulfurirhabdus autotrophica</name>
    <dbReference type="NCBI Taxonomy" id="1706046"/>
    <lineage>
        <taxon>Bacteria</taxon>
        <taxon>Pseudomonadati</taxon>
        <taxon>Pseudomonadota</taxon>
        <taxon>Betaproteobacteria</taxon>
        <taxon>Nitrosomonadales</taxon>
        <taxon>Sulfuricellaceae</taxon>
        <taxon>Sulfurirhabdus</taxon>
    </lineage>
</organism>
<proteinExistence type="predicted"/>
<accession>A0A4R3XU55</accession>
<gene>
    <name evidence="2" type="ORF">EDC63_12917</name>
</gene>
<reference evidence="2 3" key="1">
    <citation type="submission" date="2019-03" db="EMBL/GenBank/DDBJ databases">
        <title>Genomic Encyclopedia of Type Strains, Phase IV (KMG-IV): sequencing the most valuable type-strain genomes for metagenomic binning, comparative biology and taxonomic classification.</title>
        <authorList>
            <person name="Goeker M."/>
        </authorList>
    </citation>
    <scope>NUCLEOTIDE SEQUENCE [LARGE SCALE GENOMIC DNA]</scope>
    <source>
        <strain evidence="2 3">DSM 100309</strain>
    </source>
</reference>
<protein>
    <submittedName>
        <fullName evidence="2">Uncharacterized protein</fullName>
    </submittedName>
</protein>
<evidence type="ECO:0000256" key="1">
    <source>
        <dbReference type="SAM" id="MobiDB-lite"/>
    </source>
</evidence>
<dbReference type="OrthoDB" id="8905216at2"/>
<dbReference type="Proteomes" id="UP000295367">
    <property type="component" value="Unassembled WGS sequence"/>
</dbReference>
<evidence type="ECO:0000313" key="3">
    <source>
        <dbReference type="Proteomes" id="UP000295367"/>
    </source>
</evidence>
<dbReference type="EMBL" id="SMCO01000029">
    <property type="protein sequence ID" value="TCV80228.1"/>
    <property type="molecule type" value="Genomic_DNA"/>
</dbReference>
<evidence type="ECO:0000313" key="2">
    <source>
        <dbReference type="EMBL" id="TCV80228.1"/>
    </source>
</evidence>
<name>A0A4R3XU55_9PROT</name>
<feature type="region of interest" description="Disordered" evidence="1">
    <location>
        <begin position="75"/>
        <end position="94"/>
    </location>
</feature>